<dbReference type="PANTHER" id="PTHR42718">
    <property type="entry name" value="MAJOR FACILITATOR SUPERFAMILY MULTIDRUG TRANSPORTER MFSC"/>
    <property type="match status" value="1"/>
</dbReference>
<dbReference type="EMBL" id="BAAAID010000016">
    <property type="protein sequence ID" value="GAA0928539.1"/>
    <property type="molecule type" value="Genomic_DNA"/>
</dbReference>
<evidence type="ECO:0000256" key="1">
    <source>
        <dbReference type="ARBA" id="ARBA00004651"/>
    </source>
</evidence>
<feature type="transmembrane region" description="Helical" evidence="7">
    <location>
        <begin position="441"/>
        <end position="461"/>
    </location>
</feature>
<feature type="transmembrane region" description="Helical" evidence="7">
    <location>
        <begin position="50"/>
        <end position="68"/>
    </location>
</feature>
<comment type="subcellular location">
    <subcellularLocation>
        <location evidence="1">Cell membrane</location>
        <topology evidence="1">Multi-pass membrane protein</topology>
    </subcellularLocation>
</comment>
<feature type="compositionally biased region" description="Basic residues" evidence="6">
    <location>
        <begin position="514"/>
        <end position="524"/>
    </location>
</feature>
<feature type="transmembrane region" description="Helical" evidence="7">
    <location>
        <begin position="204"/>
        <end position="224"/>
    </location>
</feature>
<feature type="compositionally biased region" description="Basic residues" evidence="6">
    <location>
        <begin position="531"/>
        <end position="549"/>
    </location>
</feature>
<feature type="transmembrane region" description="Helical" evidence="7">
    <location>
        <begin position="413"/>
        <end position="429"/>
    </location>
</feature>
<dbReference type="PANTHER" id="PTHR42718:SF39">
    <property type="entry name" value="ACTINORHODIN TRANSPORTER-RELATED"/>
    <property type="match status" value="1"/>
</dbReference>
<feature type="transmembrane region" description="Helical" evidence="7">
    <location>
        <begin position="80"/>
        <end position="99"/>
    </location>
</feature>
<evidence type="ECO:0000259" key="8">
    <source>
        <dbReference type="PROSITE" id="PS50850"/>
    </source>
</evidence>
<dbReference type="InterPro" id="IPR036259">
    <property type="entry name" value="MFS_trans_sf"/>
</dbReference>
<evidence type="ECO:0000313" key="10">
    <source>
        <dbReference type="Proteomes" id="UP001500418"/>
    </source>
</evidence>
<dbReference type="InterPro" id="IPR011701">
    <property type="entry name" value="MFS"/>
</dbReference>
<dbReference type="Gene3D" id="1.20.1250.20">
    <property type="entry name" value="MFS general substrate transporter like domains"/>
    <property type="match status" value="1"/>
</dbReference>
<keyword evidence="3 7" id="KW-1133">Transmembrane helix</keyword>
<evidence type="ECO:0000256" key="7">
    <source>
        <dbReference type="SAM" id="Phobius"/>
    </source>
</evidence>
<keyword evidence="10" id="KW-1185">Reference proteome</keyword>
<keyword evidence="5" id="KW-0046">Antibiotic resistance</keyword>
<feature type="transmembrane region" description="Helical" evidence="7">
    <location>
        <begin position="230"/>
        <end position="251"/>
    </location>
</feature>
<comment type="caution">
    <text evidence="9">The sequence shown here is derived from an EMBL/GenBank/DDBJ whole genome shotgun (WGS) entry which is preliminary data.</text>
</comment>
<feature type="transmembrane region" description="Helical" evidence="7">
    <location>
        <begin position="339"/>
        <end position="358"/>
    </location>
</feature>
<feature type="compositionally biased region" description="Low complexity" evidence="6">
    <location>
        <begin position="502"/>
        <end position="513"/>
    </location>
</feature>
<dbReference type="SUPFAM" id="SSF103473">
    <property type="entry name" value="MFS general substrate transporter"/>
    <property type="match status" value="1"/>
</dbReference>
<dbReference type="Pfam" id="PF07690">
    <property type="entry name" value="MFS_1"/>
    <property type="match status" value="1"/>
</dbReference>
<feature type="transmembrane region" description="Helical" evidence="7">
    <location>
        <begin position="272"/>
        <end position="298"/>
    </location>
</feature>
<dbReference type="InterPro" id="IPR020846">
    <property type="entry name" value="MFS_dom"/>
</dbReference>
<name>A0ABN1PIC2_9ACTN</name>
<keyword evidence="4 7" id="KW-0472">Membrane</keyword>
<evidence type="ECO:0000256" key="2">
    <source>
        <dbReference type="ARBA" id="ARBA00022692"/>
    </source>
</evidence>
<feature type="transmembrane region" description="Helical" evidence="7">
    <location>
        <begin position="14"/>
        <end position="38"/>
    </location>
</feature>
<accession>A0ABN1PIC2</accession>
<dbReference type="Gene3D" id="1.20.1720.10">
    <property type="entry name" value="Multidrug resistance protein D"/>
    <property type="match status" value="1"/>
</dbReference>
<keyword evidence="2 7" id="KW-0812">Transmembrane</keyword>
<evidence type="ECO:0000256" key="4">
    <source>
        <dbReference type="ARBA" id="ARBA00023136"/>
    </source>
</evidence>
<dbReference type="PROSITE" id="PS50850">
    <property type="entry name" value="MFS"/>
    <property type="match status" value="1"/>
</dbReference>
<dbReference type="CDD" id="cd17321">
    <property type="entry name" value="MFS_MMR_MDR_like"/>
    <property type="match status" value="1"/>
</dbReference>
<evidence type="ECO:0000256" key="3">
    <source>
        <dbReference type="ARBA" id="ARBA00022989"/>
    </source>
</evidence>
<protein>
    <submittedName>
        <fullName evidence="9">MFS transporter</fullName>
    </submittedName>
</protein>
<evidence type="ECO:0000313" key="9">
    <source>
        <dbReference type="EMBL" id="GAA0928539.1"/>
    </source>
</evidence>
<gene>
    <name evidence="9" type="ORF">GCM10009575_030240</name>
</gene>
<feature type="domain" description="Major facilitator superfamily (MFS) profile" evidence="8">
    <location>
        <begin position="14"/>
        <end position="462"/>
    </location>
</feature>
<feature type="transmembrane region" description="Helical" evidence="7">
    <location>
        <begin position="304"/>
        <end position="327"/>
    </location>
</feature>
<evidence type="ECO:0000256" key="6">
    <source>
        <dbReference type="SAM" id="MobiDB-lite"/>
    </source>
</evidence>
<reference evidence="9 10" key="1">
    <citation type="journal article" date="2019" name="Int. J. Syst. Evol. Microbiol.">
        <title>The Global Catalogue of Microorganisms (GCM) 10K type strain sequencing project: providing services to taxonomists for standard genome sequencing and annotation.</title>
        <authorList>
            <consortium name="The Broad Institute Genomics Platform"/>
            <consortium name="The Broad Institute Genome Sequencing Center for Infectious Disease"/>
            <person name="Wu L."/>
            <person name="Ma J."/>
        </authorList>
    </citation>
    <scope>NUCLEOTIDE SEQUENCE [LARGE SCALE GENOMIC DNA]</scope>
    <source>
        <strain evidence="9 10">JCM 11444</strain>
    </source>
</reference>
<evidence type="ECO:0000256" key="5">
    <source>
        <dbReference type="ARBA" id="ARBA00023251"/>
    </source>
</evidence>
<feature type="transmembrane region" description="Helical" evidence="7">
    <location>
        <begin position="138"/>
        <end position="164"/>
    </location>
</feature>
<sequence length="549" mass="56255">MTAATRFDTGRRRVIAVCMAAGTTTLLDNSVLNIAIPVLRTSLGASATELQWIVAGYSLSFGLMLVPGGRLGDVHGRKKLFLAGLATFTAVGVVAAVSTHPWTVIAARLLQGAGAGLVNSQVIGTIQDVFSGQDRARALGLYAVTSGVAAALGPPLGGALIAAAGPDLGWRLTLLLTVPFGLATLVLAVRHLPAPRPNADHTELDPVGIALVGTLALVVMVPFIQIPSNGAAVAAWVAAGCVVAGLIPLWQRRFSRSGGRPLLHPALVKSPPFALGTAVAMAQFGASIAGSLVLTMFLQDGLGLPAAAAAVVTLPSAMAMGISSALAWRMVRRIGRHTVTLGLALGGCSFLVSGLAALRAPAPTLPVILALTQFCAGAASGLTVSPNQALVLRHAPREAAGVAGGILQMSQRIAAAVGVSAISGVYLHTAARGTAHHRSAYWHASLTCAGVVAVALTVSALRGGRTDTGAPGPLQPAGRRLIGPAASPAARTAMMKYAAWSAPSTGRTAPARPAARRSGARWPRRPCAGTRSRRPWRPGTRRAWWRRSR</sequence>
<feature type="transmembrane region" description="Helical" evidence="7">
    <location>
        <begin position="170"/>
        <end position="192"/>
    </location>
</feature>
<feature type="transmembrane region" description="Helical" evidence="7">
    <location>
        <begin position="364"/>
        <end position="384"/>
    </location>
</feature>
<dbReference type="Proteomes" id="UP001500418">
    <property type="component" value="Unassembled WGS sequence"/>
</dbReference>
<feature type="region of interest" description="Disordered" evidence="6">
    <location>
        <begin position="502"/>
        <end position="549"/>
    </location>
</feature>
<proteinExistence type="predicted"/>
<organism evidence="9 10">
    <name type="scientific">Streptomyces rhizosphaericus</name>
    <dbReference type="NCBI Taxonomy" id="114699"/>
    <lineage>
        <taxon>Bacteria</taxon>
        <taxon>Bacillati</taxon>
        <taxon>Actinomycetota</taxon>
        <taxon>Actinomycetes</taxon>
        <taxon>Kitasatosporales</taxon>
        <taxon>Streptomycetaceae</taxon>
        <taxon>Streptomyces</taxon>
        <taxon>Streptomyces violaceusniger group</taxon>
    </lineage>
</organism>
<feature type="transmembrane region" description="Helical" evidence="7">
    <location>
        <begin position="105"/>
        <end position="126"/>
    </location>
</feature>